<evidence type="ECO:0000313" key="7">
    <source>
        <dbReference type="EMBL" id="OGN15940.1"/>
    </source>
</evidence>
<proteinExistence type="predicted"/>
<feature type="transmembrane region" description="Helical" evidence="5">
    <location>
        <begin position="172"/>
        <end position="195"/>
    </location>
</feature>
<organism evidence="7 8">
    <name type="scientific">Candidatus Yanofskybacteria bacterium RIFCSPHIGHO2_02_FULL_46_19</name>
    <dbReference type="NCBI Taxonomy" id="1802684"/>
    <lineage>
        <taxon>Bacteria</taxon>
        <taxon>Candidatus Yanofskyibacteriota</taxon>
    </lineage>
</organism>
<dbReference type="InterPro" id="IPR005829">
    <property type="entry name" value="Sugar_transporter_CS"/>
</dbReference>
<evidence type="ECO:0000256" key="1">
    <source>
        <dbReference type="ARBA" id="ARBA00004141"/>
    </source>
</evidence>
<evidence type="ECO:0000313" key="8">
    <source>
        <dbReference type="Proteomes" id="UP000177796"/>
    </source>
</evidence>
<dbReference type="PANTHER" id="PTHR23518">
    <property type="entry name" value="C-METHYLTRANSFERASE"/>
    <property type="match status" value="1"/>
</dbReference>
<dbReference type="Proteomes" id="UP000177796">
    <property type="component" value="Unassembled WGS sequence"/>
</dbReference>
<feature type="transmembrane region" description="Helical" evidence="5">
    <location>
        <begin position="49"/>
        <end position="69"/>
    </location>
</feature>
<dbReference type="AlphaFoldDB" id="A0A1F8FT85"/>
<dbReference type="PROSITE" id="PS50850">
    <property type="entry name" value="MFS"/>
    <property type="match status" value="1"/>
</dbReference>
<reference evidence="7 8" key="1">
    <citation type="journal article" date="2016" name="Nat. Commun.">
        <title>Thousands of microbial genomes shed light on interconnected biogeochemical processes in an aquifer system.</title>
        <authorList>
            <person name="Anantharaman K."/>
            <person name="Brown C.T."/>
            <person name="Hug L.A."/>
            <person name="Sharon I."/>
            <person name="Castelle C.J."/>
            <person name="Probst A.J."/>
            <person name="Thomas B.C."/>
            <person name="Singh A."/>
            <person name="Wilkins M.J."/>
            <person name="Karaoz U."/>
            <person name="Brodie E.L."/>
            <person name="Williams K.H."/>
            <person name="Hubbard S.S."/>
            <person name="Banfield J.F."/>
        </authorList>
    </citation>
    <scope>NUCLEOTIDE SEQUENCE [LARGE SCALE GENOMIC DNA]</scope>
</reference>
<dbReference type="GO" id="GO:0022857">
    <property type="term" value="F:transmembrane transporter activity"/>
    <property type="evidence" value="ECO:0007669"/>
    <property type="project" value="InterPro"/>
</dbReference>
<feature type="transmembrane region" description="Helical" evidence="5">
    <location>
        <begin position="12"/>
        <end position="37"/>
    </location>
</feature>
<dbReference type="GO" id="GO:0016020">
    <property type="term" value="C:membrane"/>
    <property type="evidence" value="ECO:0007669"/>
    <property type="project" value="UniProtKB-SubCell"/>
</dbReference>
<evidence type="ECO:0000256" key="3">
    <source>
        <dbReference type="ARBA" id="ARBA00022989"/>
    </source>
</evidence>
<feature type="transmembrane region" description="Helical" evidence="5">
    <location>
        <begin position="216"/>
        <end position="237"/>
    </location>
</feature>
<dbReference type="InterPro" id="IPR020846">
    <property type="entry name" value="MFS_dom"/>
</dbReference>
<evidence type="ECO:0000256" key="2">
    <source>
        <dbReference type="ARBA" id="ARBA00022692"/>
    </source>
</evidence>
<feature type="transmembrane region" description="Helical" evidence="5">
    <location>
        <begin position="350"/>
        <end position="372"/>
    </location>
</feature>
<feature type="transmembrane region" description="Helical" evidence="5">
    <location>
        <begin position="243"/>
        <end position="263"/>
    </location>
</feature>
<dbReference type="CDD" id="cd17370">
    <property type="entry name" value="MFS_MJ1317_like"/>
    <property type="match status" value="1"/>
</dbReference>
<feature type="transmembrane region" description="Helical" evidence="5">
    <location>
        <begin position="283"/>
        <end position="304"/>
    </location>
</feature>
<dbReference type="InterPro" id="IPR011701">
    <property type="entry name" value="MFS"/>
</dbReference>
<feature type="domain" description="Major facilitator superfamily (MFS) profile" evidence="6">
    <location>
        <begin position="15"/>
        <end position="402"/>
    </location>
</feature>
<evidence type="ECO:0000259" key="6">
    <source>
        <dbReference type="PROSITE" id="PS50850"/>
    </source>
</evidence>
<evidence type="ECO:0000256" key="5">
    <source>
        <dbReference type="SAM" id="Phobius"/>
    </source>
</evidence>
<keyword evidence="4 5" id="KW-0472">Membrane</keyword>
<evidence type="ECO:0000256" key="4">
    <source>
        <dbReference type="ARBA" id="ARBA00023136"/>
    </source>
</evidence>
<name>A0A1F8FT85_9BACT</name>
<gene>
    <name evidence="7" type="ORF">A3C81_00470</name>
</gene>
<dbReference type="PANTHER" id="PTHR23518:SF2">
    <property type="entry name" value="MAJOR FACILITATOR SUPERFAMILY TRANSPORTER"/>
    <property type="match status" value="1"/>
</dbReference>
<feature type="transmembrane region" description="Helical" evidence="5">
    <location>
        <begin position="81"/>
        <end position="100"/>
    </location>
</feature>
<feature type="transmembrane region" description="Helical" evidence="5">
    <location>
        <begin position="310"/>
        <end position="329"/>
    </location>
</feature>
<dbReference type="PROSITE" id="PS00216">
    <property type="entry name" value="SUGAR_TRANSPORT_1"/>
    <property type="match status" value="1"/>
</dbReference>
<comment type="subcellular location">
    <subcellularLocation>
        <location evidence="1">Membrane</location>
        <topology evidence="1">Multi-pass membrane protein</topology>
    </subcellularLocation>
</comment>
<feature type="transmembrane region" description="Helical" evidence="5">
    <location>
        <begin position="378"/>
        <end position="397"/>
    </location>
</feature>
<feature type="transmembrane region" description="Helical" evidence="5">
    <location>
        <begin position="146"/>
        <end position="166"/>
    </location>
</feature>
<accession>A0A1F8FT85</accession>
<keyword evidence="3 5" id="KW-1133">Transmembrane helix</keyword>
<dbReference type="Gene3D" id="1.20.1250.20">
    <property type="entry name" value="MFS general substrate transporter like domains"/>
    <property type="match status" value="2"/>
</dbReference>
<dbReference type="InterPro" id="IPR036259">
    <property type="entry name" value="MFS_trans_sf"/>
</dbReference>
<keyword evidence="2 5" id="KW-0812">Transmembrane</keyword>
<sequence length="408" mass="44506">MVNCQLPIADYVLLNIILLGLTSLLTDFSSEMVVPILPFFIKTLGGGGIAIGLIFGFGDAVAAILKVVSGHWADKTRRYKLFVFIGYLFSAVAKFFYPLAKSWQNIGIIRPIERVGKGFRDAPRDAIVSESLKEGQRGRGFGVQRAMDSVGAILGSVVVLVLFVYLGKDFTYIFWLSAFIGLIAVIPIFFVRVPANLKLNHRRVSLKALPWPAKKFIIIATIFALANFSVAFFILSAQSSFTGLGQTEALALTLLLYIFFNIFDASFSEPAGALSDRVGRRKVIFSGYLLFSVVSIGFLFSHTLQVSNTARFLILLGLFALYGIFKALIDASQRAYISDLSPTDIRGTALGTFETLTGLAAIPSGLIAGIFWNINILYTFAFGAGMSLVASVLLLRLRSPFTVPLGKD</sequence>
<dbReference type="Pfam" id="PF07690">
    <property type="entry name" value="MFS_1"/>
    <property type="match status" value="1"/>
</dbReference>
<dbReference type="SUPFAM" id="SSF103473">
    <property type="entry name" value="MFS general substrate transporter"/>
    <property type="match status" value="1"/>
</dbReference>
<protein>
    <recommendedName>
        <fullName evidence="6">Major facilitator superfamily (MFS) profile domain-containing protein</fullName>
    </recommendedName>
</protein>
<dbReference type="EMBL" id="MGJY01000023">
    <property type="protein sequence ID" value="OGN15940.1"/>
    <property type="molecule type" value="Genomic_DNA"/>
</dbReference>
<comment type="caution">
    <text evidence="7">The sequence shown here is derived from an EMBL/GenBank/DDBJ whole genome shotgun (WGS) entry which is preliminary data.</text>
</comment>